<dbReference type="EMBL" id="METM01000013">
    <property type="protein sequence ID" value="OGB90223.1"/>
    <property type="molecule type" value="Genomic_DNA"/>
</dbReference>
<proteinExistence type="predicted"/>
<organism evidence="1 2">
    <name type="scientific">candidate division WOR-1 bacterium RIFCSPHIGHO2_01_FULL_53_15</name>
    <dbReference type="NCBI Taxonomy" id="1802564"/>
    <lineage>
        <taxon>Bacteria</taxon>
        <taxon>Bacillati</taxon>
        <taxon>Saganbacteria</taxon>
    </lineage>
</organism>
<sequence length="76" mass="8845">MTIMRLKAIDLTAMFDAEDQYFFPRLIDGKKHAIITGPNSASFNALKLFDLLEEMRILQLDQLFNDPFSVRRRKPA</sequence>
<reference evidence="1 2" key="1">
    <citation type="journal article" date="2016" name="Nat. Commun.">
        <title>Thousands of microbial genomes shed light on interconnected biogeochemical processes in an aquifer system.</title>
        <authorList>
            <person name="Anantharaman K."/>
            <person name="Brown C.T."/>
            <person name="Hug L.A."/>
            <person name="Sharon I."/>
            <person name="Castelle C.J."/>
            <person name="Probst A.J."/>
            <person name="Thomas B.C."/>
            <person name="Singh A."/>
            <person name="Wilkins M.J."/>
            <person name="Karaoz U."/>
            <person name="Brodie E.L."/>
            <person name="Williams K.H."/>
            <person name="Hubbard S.S."/>
            <person name="Banfield J.F."/>
        </authorList>
    </citation>
    <scope>NUCLEOTIDE SEQUENCE [LARGE SCALE GENOMIC DNA]</scope>
</reference>
<dbReference type="Proteomes" id="UP000178724">
    <property type="component" value="Unassembled WGS sequence"/>
</dbReference>
<evidence type="ECO:0000313" key="2">
    <source>
        <dbReference type="Proteomes" id="UP000178724"/>
    </source>
</evidence>
<name>A0A1F4Q2F1_UNCSA</name>
<protein>
    <submittedName>
        <fullName evidence="1">Uncharacterized protein</fullName>
    </submittedName>
</protein>
<comment type="caution">
    <text evidence="1">The sequence shown here is derived from an EMBL/GenBank/DDBJ whole genome shotgun (WGS) entry which is preliminary data.</text>
</comment>
<accession>A0A1F4Q2F1</accession>
<evidence type="ECO:0000313" key="1">
    <source>
        <dbReference type="EMBL" id="OGB90223.1"/>
    </source>
</evidence>
<dbReference type="AlphaFoldDB" id="A0A1F4Q2F1"/>
<gene>
    <name evidence="1" type="ORF">A2625_02720</name>
</gene>